<keyword evidence="2" id="KW-1185">Reference proteome</keyword>
<comment type="caution">
    <text evidence="1">The sequence shown here is derived from an EMBL/GenBank/DDBJ whole genome shotgun (WGS) entry which is preliminary data.</text>
</comment>
<dbReference type="EMBL" id="VBSN01000013">
    <property type="protein sequence ID" value="KAA6441481.1"/>
    <property type="molecule type" value="Genomic_DNA"/>
</dbReference>
<dbReference type="Proteomes" id="UP000323994">
    <property type="component" value="Unassembled WGS sequence"/>
</dbReference>
<protein>
    <recommendedName>
        <fullName evidence="3">Helix-turn-helix transcriptional regulator</fullName>
    </recommendedName>
</protein>
<evidence type="ECO:0000313" key="1">
    <source>
        <dbReference type="EMBL" id="KAA6441481.1"/>
    </source>
</evidence>
<reference evidence="1 2" key="1">
    <citation type="submission" date="2019-05" db="EMBL/GenBank/DDBJ databases">
        <authorList>
            <person name="Qu J.-H."/>
        </authorList>
    </citation>
    <scope>NUCLEOTIDE SEQUENCE [LARGE SCALE GENOMIC DNA]</scope>
    <source>
        <strain evidence="1 2">NS28</strain>
    </source>
</reference>
<dbReference type="GO" id="GO:0003677">
    <property type="term" value="F:DNA binding"/>
    <property type="evidence" value="ECO:0007669"/>
    <property type="project" value="InterPro"/>
</dbReference>
<dbReference type="Gene3D" id="1.10.260.40">
    <property type="entry name" value="lambda repressor-like DNA-binding domains"/>
    <property type="match status" value="1"/>
</dbReference>
<gene>
    <name evidence="1" type="ORF">FEM33_01730</name>
</gene>
<dbReference type="InterPro" id="IPR010982">
    <property type="entry name" value="Lambda_DNA-bd_dom_sf"/>
</dbReference>
<evidence type="ECO:0000313" key="2">
    <source>
        <dbReference type="Proteomes" id="UP000323994"/>
    </source>
</evidence>
<proteinExistence type="predicted"/>
<evidence type="ECO:0008006" key="3">
    <source>
        <dbReference type="Google" id="ProtNLM"/>
    </source>
</evidence>
<accession>A0A5M8R1D7</accession>
<dbReference type="RefSeq" id="WP_139010401.1">
    <property type="nucleotide sequence ID" value="NZ_VBSN01000013.1"/>
</dbReference>
<name>A0A5M8R1D7_9BACT</name>
<dbReference type="AlphaFoldDB" id="A0A5M8R1D7"/>
<sequence>MKTSESIEVTKRFFQAVDHLIKEKEFDGVRDFCRKFEMNTGYYYNMRNTPETHSVKVDQLVRIVKTYNVSATWLLIGTGSMMVSED</sequence>
<organism evidence="1 2">
    <name type="scientific">Dyadobacter flavalbus</name>
    <dbReference type="NCBI Taxonomy" id="2579942"/>
    <lineage>
        <taxon>Bacteria</taxon>
        <taxon>Pseudomonadati</taxon>
        <taxon>Bacteroidota</taxon>
        <taxon>Cytophagia</taxon>
        <taxon>Cytophagales</taxon>
        <taxon>Spirosomataceae</taxon>
        <taxon>Dyadobacter</taxon>
    </lineage>
</organism>
<dbReference type="OrthoDB" id="1273881at2"/>